<organism evidence="1">
    <name type="scientific">marine sediment metagenome</name>
    <dbReference type="NCBI Taxonomy" id="412755"/>
    <lineage>
        <taxon>unclassified sequences</taxon>
        <taxon>metagenomes</taxon>
        <taxon>ecological metagenomes</taxon>
    </lineage>
</organism>
<feature type="non-terminal residue" evidence="1">
    <location>
        <position position="50"/>
    </location>
</feature>
<gene>
    <name evidence="1" type="ORF">S01H1_76639</name>
</gene>
<proteinExistence type="predicted"/>
<comment type="caution">
    <text evidence="1">The sequence shown here is derived from an EMBL/GenBank/DDBJ whole genome shotgun (WGS) entry which is preliminary data.</text>
</comment>
<name>X0YE54_9ZZZZ</name>
<dbReference type="AlphaFoldDB" id="X0YE54"/>
<dbReference type="EMBL" id="BARS01051448">
    <property type="protein sequence ID" value="GAG45522.1"/>
    <property type="molecule type" value="Genomic_DNA"/>
</dbReference>
<evidence type="ECO:0000313" key="1">
    <source>
        <dbReference type="EMBL" id="GAG45522.1"/>
    </source>
</evidence>
<accession>X0YE54</accession>
<reference evidence="1" key="1">
    <citation type="journal article" date="2014" name="Front. Microbiol.">
        <title>High frequency of phylogenetically diverse reductive dehalogenase-homologous genes in deep subseafloor sedimentary metagenomes.</title>
        <authorList>
            <person name="Kawai M."/>
            <person name="Futagami T."/>
            <person name="Toyoda A."/>
            <person name="Takaki Y."/>
            <person name="Nishi S."/>
            <person name="Hori S."/>
            <person name="Arai W."/>
            <person name="Tsubouchi T."/>
            <person name="Morono Y."/>
            <person name="Uchiyama I."/>
            <person name="Ito T."/>
            <person name="Fujiyama A."/>
            <person name="Inagaki F."/>
            <person name="Takami H."/>
        </authorList>
    </citation>
    <scope>NUCLEOTIDE SEQUENCE</scope>
    <source>
        <strain evidence="1">Expedition CK06-06</strain>
    </source>
</reference>
<sequence>MSEHPRSDASDDQIPAEMADLVAAIAEIPGSVRTKITPHLDRVMESTRRR</sequence>
<protein>
    <submittedName>
        <fullName evidence="1">Uncharacterized protein</fullName>
    </submittedName>
</protein>